<sequence length="196" mass="20476">MTTWKLTALDGGHPSGFLAALGLAALSGGKLSFPESGTPALTQEDGADDVAGSVVEQLESLTAPENFPLPDVAPLRSTTPAWSALADLCAQSWDSPAVDDVLRTMDVGGTKGGATVPADPQVKSAALMLISGRSYVRKSCADLWPPAKKGKDPAQHRAQQRQQLLDDVHALLDGNAPRFITDSMVLRFSVAETSPG</sequence>
<name>A0ABN6YSG5_9MICO</name>
<reference evidence="1" key="1">
    <citation type="journal article" date="2014" name="Int. J. Syst. Evol. Microbiol.">
        <title>Complete genome of a new Firmicutes species belonging to the dominant human colonic microbiota ('Ruminococcus bicirculans') reveals two chromosomes and a selective capacity to utilize plant glucans.</title>
        <authorList>
            <consortium name="NISC Comparative Sequencing Program"/>
            <person name="Wegmann U."/>
            <person name="Louis P."/>
            <person name="Goesmann A."/>
            <person name="Henrissat B."/>
            <person name="Duncan S.H."/>
            <person name="Flint H.J."/>
        </authorList>
    </citation>
    <scope>NUCLEOTIDE SEQUENCE</scope>
    <source>
        <strain evidence="1">NBRC 110608</strain>
    </source>
</reference>
<protein>
    <submittedName>
        <fullName evidence="1">Uncharacterized protein</fullName>
    </submittedName>
</protein>
<dbReference type="RefSeq" id="WP_289231727.1">
    <property type="nucleotide sequence ID" value="NZ_AP027735.1"/>
</dbReference>
<evidence type="ECO:0000313" key="1">
    <source>
        <dbReference type="EMBL" id="BDZ59876.1"/>
    </source>
</evidence>
<proteinExistence type="predicted"/>
<accession>A0ABN6YSG5</accession>
<reference evidence="1" key="2">
    <citation type="submission" date="2023-02" db="EMBL/GenBank/DDBJ databases">
        <authorList>
            <person name="Sun Q."/>
            <person name="Mori K."/>
        </authorList>
    </citation>
    <scope>NUCLEOTIDE SEQUENCE</scope>
    <source>
        <strain evidence="1">NBRC 110608</strain>
    </source>
</reference>
<dbReference type="EMBL" id="AP027735">
    <property type="protein sequence ID" value="BDZ59876.1"/>
    <property type="molecule type" value="Genomic_DNA"/>
</dbReference>
<gene>
    <name evidence="1" type="ORF">GCM10025872_35330</name>
</gene>
<organism evidence="1">
    <name type="scientific">Barrientosiimonas endolithica</name>
    <dbReference type="NCBI Taxonomy" id="1535208"/>
    <lineage>
        <taxon>Bacteria</taxon>
        <taxon>Bacillati</taxon>
        <taxon>Actinomycetota</taxon>
        <taxon>Actinomycetes</taxon>
        <taxon>Micrococcales</taxon>
        <taxon>Dermacoccaceae</taxon>
        <taxon>Barrientosiimonas</taxon>
    </lineage>
</organism>